<evidence type="ECO:0000313" key="4">
    <source>
        <dbReference type="EMBL" id="AWB09424.1"/>
    </source>
</evidence>
<dbReference type="GO" id="GO:0051782">
    <property type="term" value="P:negative regulation of cell division"/>
    <property type="evidence" value="ECO:0007669"/>
    <property type="project" value="TreeGrafter"/>
</dbReference>
<dbReference type="KEGG" id="taci:TDSAC_0034"/>
<dbReference type="GO" id="GO:0005829">
    <property type="term" value="C:cytosol"/>
    <property type="evidence" value="ECO:0007669"/>
    <property type="project" value="TreeGrafter"/>
</dbReference>
<evidence type="ECO:0000256" key="2">
    <source>
        <dbReference type="ARBA" id="ARBA00022840"/>
    </source>
</evidence>
<keyword evidence="1" id="KW-0547">Nucleotide-binding</keyword>
<dbReference type="Pfam" id="PF01656">
    <property type="entry name" value="CbiA"/>
    <property type="match status" value="1"/>
</dbReference>
<dbReference type="GO" id="GO:0009898">
    <property type="term" value="C:cytoplasmic side of plasma membrane"/>
    <property type="evidence" value="ECO:0007669"/>
    <property type="project" value="TreeGrafter"/>
</dbReference>
<reference evidence="4 5" key="1">
    <citation type="submission" date="2017-04" db="EMBL/GenBank/DDBJ databases">
        <title>Genomic insights into metabolism of Thermodesulfobium acidiphilum.</title>
        <authorList>
            <person name="Toshchakov S.V."/>
            <person name="Frolov E.N."/>
            <person name="Kublanov I.V."/>
            <person name="Samarov N.I."/>
            <person name="Novikov A."/>
            <person name="Lebedinsky A.V."/>
            <person name="Bonch-Osmolovskaya E.A."/>
            <person name="Chernyh N.A."/>
        </authorList>
    </citation>
    <scope>NUCLEOTIDE SEQUENCE [LARGE SCALE GENOMIC DNA]</scope>
    <source>
        <strain evidence="4 5">3127-1</strain>
    </source>
</reference>
<keyword evidence="2" id="KW-0067">ATP-binding</keyword>
<dbReference type="AlphaFoldDB" id="A0A2R4VY84"/>
<sequence>MKIAVAGKGGVGKTTVCAWFADYLSRQGKDVLLIDADSNATLGLALGFSEGQLPIPISEELELINSRVGSGIINLNPKVEDIPERYCVTKDNIKLLILGGIKAAGSGCSCSANAFLKALLAHILLERDEIILVDLEGGIEHLGRGTVEGMDALIVVSEPTFISFKTAKSISLMASELGLTKKFLIFNKVSQVNLKFDAFDYFDRVNYIDFLPDLVRVSVSNSCILDIEQRKYCDTVFSDIFKFLNKEDQNGKKPGRDRRVKYL</sequence>
<dbReference type="InterPro" id="IPR002586">
    <property type="entry name" value="CobQ/CobB/MinD/ParA_Nub-bd_dom"/>
</dbReference>
<evidence type="ECO:0000313" key="5">
    <source>
        <dbReference type="Proteomes" id="UP000244792"/>
    </source>
</evidence>
<keyword evidence="5" id="KW-1185">Reference proteome</keyword>
<dbReference type="RefSeq" id="WP_108307684.1">
    <property type="nucleotide sequence ID" value="NZ_CP020921.1"/>
</dbReference>
<dbReference type="SUPFAM" id="SSF52540">
    <property type="entry name" value="P-loop containing nucleoside triphosphate hydrolases"/>
    <property type="match status" value="1"/>
</dbReference>
<dbReference type="EMBL" id="CP020921">
    <property type="protein sequence ID" value="AWB09424.1"/>
    <property type="molecule type" value="Genomic_DNA"/>
</dbReference>
<dbReference type="InterPro" id="IPR027417">
    <property type="entry name" value="P-loop_NTPase"/>
</dbReference>
<dbReference type="GO" id="GO:0005524">
    <property type="term" value="F:ATP binding"/>
    <property type="evidence" value="ECO:0007669"/>
    <property type="project" value="UniProtKB-KW"/>
</dbReference>
<proteinExistence type="predicted"/>
<dbReference type="PANTHER" id="PTHR43384:SF6">
    <property type="entry name" value="SEPTUM SITE-DETERMINING PROTEIN MIND HOMOLOG, CHLOROPLASTIC"/>
    <property type="match status" value="1"/>
</dbReference>
<feature type="domain" description="CobQ/CobB/MinD/ParA nucleotide binding" evidence="3">
    <location>
        <begin position="3"/>
        <end position="215"/>
    </location>
</feature>
<name>A0A2R4VY84_THEAF</name>
<dbReference type="OrthoDB" id="7346657at2"/>
<evidence type="ECO:0000256" key="1">
    <source>
        <dbReference type="ARBA" id="ARBA00022741"/>
    </source>
</evidence>
<dbReference type="InterPro" id="IPR050625">
    <property type="entry name" value="ParA/MinD_ATPase"/>
</dbReference>
<dbReference type="Gene3D" id="3.40.50.300">
    <property type="entry name" value="P-loop containing nucleotide triphosphate hydrolases"/>
    <property type="match status" value="1"/>
</dbReference>
<gene>
    <name evidence="4" type="ORF">TDSAC_0034</name>
</gene>
<accession>A0A2R4VY84</accession>
<dbReference type="PANTHER" id="PTHR43384">
    <property type="entry name" value="SEPTUM SITE-DETERMINING PROTEIN MIND HOMOLOG, CHLOROPLASTIC-RELATED"/>
    <property type="match status" value="1"/>
</dbReference>
<dbReference type="Proteomes" id="UP000244792">
    <property type="component" value="Chromosome"/>
</dbReference>
<protein>
    <submittedName>
        <fullName evidence="4">CO dehydrogenase maturation factor</fullName>
    </submittedName>
</protein>
<dbReference type="GO" id="GO:0016887">
    <property type="term" value="F:ATP hydrolysis activity"/>
    <property type="evidence" value="ECO:0007669"/>
    <property type="project" value="TreeGrafter"/>
</dbReference>
<evidence type="ECO:0000259" key="3">
    <source>
        <dbReference type="Pfam" id="PF01656"/>
    </source>
</evidence>
<organism evidence="4 5">
    <name type="scientific">Thermodesulfobium acidiphilum</name>
    <dbReference type="NCBI Taxonomy" id="1794699"/>
    <lineage>
        <taxon>Bacteria</taxon>
        <taxon>Pseudomonadati</taxon>
        <taxon>Thermodesulfobiota</taxon>
        <taxon>Thermodesulfobiia</taxon>
        <taxon>Thermodesulfobiales</taxon>
        <taxon>Thermodesulfobiaceae</taxon>
        <taxon>Thermodesulfobium</taxon>
    </lineage>
</organism>